<feature type="non-terminal residue" evidence="2">
    <location>
        <position position="426"/>
    </location>
</feature>
<feature type="compositionally biased region" description="Low complexity" evidence="1">
    <location>
        <begin position="56"/>
        <end position="68"/>
    </location>
</feature>
<accession>A0ABN9XJJ4</accession>
<evidence type="ECO:0000313" key="3">
    <source>
        <dbReference type="Proteomes" id="UP001189429"/>
    </source>
</evidence>
<feature type="compositionally biased region" description="Low complexity" evidence="1">
    <location>
        <begin position="9"/>
        <end position="21"/>
    </location>
</feature>
<feature type="region of interest" description="Disordered" evidence="1">
    <location>
        <begin position="1"/>
        <end position="88"/>
    </location>
</feature>
<organism evidence="2 3">
    <name type="scientific">Prorocentrum cordatum</name>
    <dbReference type="NCBI Taxonomy" id="2364126"/>
    <lineage>
        <taxon>Eukaryota</taxon>
        <taxon>Sar</taxon>
        <taxon>Alveolata</taxon>
        <taxon>Dinophyceae</taxon>
        <taxon>Prorocentrales</taxon>
        <taxon>Prorocentraceae</taxon>
        <taxon>Prorocentrum</taxon>
    </lineage>
</organism>
<protein>
    <submittedName>
        <fullName evidence="2">Uncharacterized protein</fullName>
    </submittedName>
</protein>
<sequence>MEARRPTTALAGRAPAEAPPRAAHRQRSRSPEARLQRTLNAEGAAGLDRAEGAGLGARSRLPLRPGRPTRGHGAQRPPRSPPAPSPGLAAEVDIERVAPRLSRLAQNGVRSPTQAQYTRALMELAGWLAVTPLPEWTASTWDEHLSDFPSVLFDRGGGPHAGKLIMSALSWALPSLGLTMRSTFPLTRQAAARWARLRPPQSRPPIPWLVAAGIAEWLFASSKPLMGLLIVLLFVIYCRPGEGLALLGRQVVRPIAGMPGALDQVTIAPHPEDPGAPSKTGLVDSSATLDLPEHQWVLRPTPHGHRHGGASHDKALGRRSLGDIQLRGKWRSPLSVQHYEKHARISEQLERLDPPALLDLQSREARPREGKVFLEVFASAGRLSQAPRRRGAAVMSIDARHGPHRDLREQEVFNPIKGWILSGLAR</sequence>
<dbReference type="Proteomes" id="UP001189429">
    <property type="component" value="Unassembled WGS sequence"/>
</dbReference>
<name>A0ABN9XJJ4_9DINO</name>
<evidence type="ECO:0000256" key="1">
    <source>
        <dbReference type="SAM" id="MobiDB-lite"/>
    </source>
</evidence>
<reference evidence="2" key="1">
    <citation type="submission" date="2023-10" db="EMBL/GenBank/DDBJ databases">
        <authorList>
            <person name="Chen Y."/>
            <person name="Shah S."/>
            <person name="Dougan E. K."/>
            <person name="Thang M."/>
            <person name="Chan C."/>
        </authorList>
    </citation>
    <scope>NUCLEOTIDE SEQUENCE [LARGE SCALE GENOMIC DNA]</scope>
</reference>
<comment type="caution">
    <text evidence="2">The sequence shown here is derived from an EMBL/GenBank/DDBJ whole genome shotgun (WGS) entry which is preliminary data.</text>
</comment>
<evidence type="ECO:0000313" key="2">
    <source>
        <dbReference type="EMBL" id="CAK0899966.1"/>
    </source>
</evidence>
<dbReference type="EMBL" id="CAUYUJ010020703">
    <property type="protein sequence ID" value="CAK0899966.1"/>
    <property type="molecule type" value="Genomic_DNA"/>
</dbReference>
<keyword evidence="3" id="KW-1185">Reference proteome</keyword>
<proteinExistence type="predicted"/>
<gene>
    <name evidence="2" type="ORF">PCOR1329_LOCUS77379</name>
</gene>
<feature type="region of interest" description="Disordered" evidence="1">
    <location>
        <begin position="298"/>
        <end position="317"/>
    </location>
</feature>